<dbReference type="EMBL" id="KI632098">
    <property type="protein sequence ID" value="EYU24940.1"/>
    <property type="molecule type" value="Genomic_DNA"/>
</dbReference>
<keyword evidence="3" id="KW-1185">Reference proteome</keyword>
<feature type="transmembrane region" description="Helical" evidence="1">
    <location>
        <begin position="222"/>
        <end position="240"/>
    </location>
</feature>
<dbReference type="PhylomeDB" id="A0A022QEN3"/>
<proteinExistence type="predicted"/>
<evidence type="ECO:0000313" key="2">
    <source>
        <dbReference type="EMBL" id="EYU24940.1"/>
    </source>
</evidence>
<reference evidence="2 3" key="1">
    <citation type="journal article" date="2013" name="Proc. Natl. Acad. Sci. U.S.A.">
        <title>Fine-scale variation in meiotic recombination in Mimulus inferred from population shotgun sequencing.</title>
        <authorList>
            <person name="Hellsten U."/>
            <person name="Wright K.M."/>
            <person name="Jenkins J."/>
            <person name="Shu S."/>
            <person name="Yuan Y."/>
            <person name="Wessler S.R."/>
            <person name="Schmutz J."/>
            <person name="Willis J.H."/>
            <person name="Rokhsar D.S."/>
        </authorList>
    </citation>
    <scope>NUCLEOTIDE SEQUENCE [LARGE SCALE GENOMIC DNA]</scope>
    <source>
        <strain evidence="3">cv. DUN x IM62</strain>
    </source>
</reference>
<dbReference type="STRING" id="4155.A0A022QEN3"/>
<name>A0A022QEN3_ERYGU</name>
<dbReference type="PANTHER" id="PTHR33625">
    <property type="entry name" value="OS08G0179900 PROTEIN"/>
    <property type="match status" value="1"/>
</dbReference>
<evidence type="ECO:0000313" key="3">
    <source>
        <dbReference type="Proteomes" id="UP000030748"/>
    </source>
</evidence>
<protein>
    <submittedName>
        <fullName evidence="2">Uncharacterized protein</fullName>
    </submittedName>
</protein>
<accession>A0A022QEN3</accession>
<dbReference type="AlphaFoldDB" id="A0A022QEN3"/>
<evidence type="ECO:0000256" key="1">
    <source>
        <dbReference type="SAM" id="Phobius"/>
    </source>
</evidence>
<sequence length="244" mass="27324">MTNSIDDTEWHECLDWSEDGGVLVPCNDSIFLTVPSRDEVDDAVSSLQQAFKLSSYFSRQSSIKLTGDSDWIDHHSVTICSSSRILQQHNGSNNNSVYDAFHLLQTDTSVQRAVVSLSHDQTVWDAVLKNKDVKKLLGGSTFRAIEQGDNNNYIDNGTSDDSNPVKDIMSFVFPKDEGKNVPLINKIARSVNDDFQLPSGSSMGEQNGGFMKEEIEDKKLKTSLFLTIIVMLVVIVKRFWRLRG</sequence>
<keyword evidence="1" id="KW-0472">Membrane</keyword>
<dbReference type="Proteomes" id="UP000030748">
    <property type="component" value="Unassembled WGS sequence"/>
</dbReference>
<organism evidence="2 3">
    <name type="scientific">Erythranthe guttata</name>
    <name type="common">Yellow monkey flower</name>
    <name type="synonym">Mimulus guttatus</name>
    <dbReference type="NCBI Taxonomy" id="4155"/>
    <lineage>
        <taxon>Eukaryota</taxon>
        <taxon>Viridiplantae</taxon>
        <taxon>Streptophyta</taxon>
        <taxon>Embryophyta</taxon>
        <taxon>Tracheophyta</taxon>
        <taxon>Spermatophyta</taxon>
        <taxon>Magnoliopsida</taxon>
        <taxon>eudicotyledons</taxon>
        <taxon>Gunneridae</taxon>
        <taxon>Pentapetalae</taxon>
        <taxon>asterids</taxon>
        <taxon>lamiids</taxon>
        <taxon>Lamiales</taxon>
        <taxon>Phrymaceae</taxon>
        <taxon>Erythranthe</taxon>
    </lineage>
</organism>
<gene>
    <name evidence="2" type="ORF">MIMGU_mgv1a019292mg</name>
</gene>
<dbReference type="PANTHER" id="PTHR33625:SF3">
    <property type="entry name" value="OS04G0550700 PROTEIN"/>
    <property type="match status" value="1"/>
</dbReference>
<keyword evidence="1" id="KW-0812">Transmembrane</keyword>
<dbReference type="eggNOG" id="ENOG502QVYD">
    <property type="taxonomic scope" value="Eukaryota"/>
</dbReference>
<keyword evidence="1" id="KW-1133">Transmembrane helix</keyword>